<dbReference type="RefSeq" id="WP_332865237.1">
    <property type="nucleotide sequence ID" value="NZ_JBAFSM010000019.1"/>
</dbReference>
<name>A0AAW9QRA5_9CHRO</name>
<dbReference type="InterPro" id="IPR050166">
    <property type="entry name" value="ABC_transporter_ATP-bind"/>
</dbReference>
<evidence type="ECO:0000256" key="5">
    <source>
        <dbReference type="ARBA" id="ARBA00022519"/>
    </source>
</evidence>
<dbReference type="PROSITE" id="PS00211">
    <property type="entry name" value="ABC_TRANSPORTER_1"/>
    <property type="match status" value="1"/>
</dbReference>
<organism evidence="11 12">
    <name type="scientific">Pannus brasiliensis CCIBt3594</name>
    <dbReference type="NCBI Taxonomy" id="1427578"/>
    <lineage>
        <taxon>Bacteria</taxon>
        <taxon>Bacillati</taxon>
        <taxon>Cyanobacteriota</taxon>
        <taxon>Cyanophyceae</taxon>
        <taxon>Oscillatoriophycideae</taxon>
        <taxon>Chroococcales</taxon>
        <taxon>Microcystaceae</taxon>
        <taxon>Pannus</taxon>
    </lineage>
</organism>
<keyword evidence="4" id="KW-1003">Cell membrane</keyword>
<keyword evidence="8" id="KW-1278">Translocase</keyword>
<dbReference type="PROSITE" id="PS50893">
    <property type="entry name" value="ABC_TRANSPORTER_2"/>
    <property type="match status" value="1"/>
</dbReference>
<evidence type="ECO:0000256" key="4">
    <source>
        <dbReference type="ARBA" id="ARBA00022475"/>
    </source>
</evidence>
<evidence type="ECO:0000256" key="7">
    <source>
        <dbReference type="ARBA" id="ARBA00022840"/>
    </source>
</evidence>
<comment type="similarity">
    <text evidence="2">Belongs to the ABC transporter superfamily. Nitrate/nitrite/cyanate uptake transporter (NitT) (TC 3.A.1.16) family.</text>
</comment>
<evidence type="ECO:0000256" key="8">
    <source>
        <dbReference type="ARBA" id="ARBA00022967"/>
    </source>
</evidence>
<dbReference type="Pfam" id="PF00005">
    <property type="entry name" value="ABC_tran"/>
    <property type="match status" value="1"/>
</dbReference>
<keyword evidence="9" id="KW-0472">Membrane</keyword>
<dbReference type="GO" id="GO:0016887">
    <property type="term" value="F:ATP hydrolysis activity"/>
    <property type="evidence" value="ECO:0007669"/>
    <property type="project" value="InterPro"/>
</dbReference>
<evidence type="ECO:0000256" key="2">
    <source>
        <dbReference type="ARBA" id="ARBA00009440"/>
    </source>
</evidence>
<comment type="caution">
    <text evidence="11">The sequence shown here is derived from an EMBL/GenBank/DDBJ whole genome shotgun (WGS) entry which is preliminary data.</text>
</comment>
<evidence type="ECO:0000256" key="1">
    <source>
        <dbReference type="ARBA" id="ARBA00004417"/>
    </source>
</evidence>
<keyword evidence="3" id="KW-0813">Transport</keyword>
<evidence type="ECO:0000256" key="9">
    <source>
        <dbReference type="ARBA" id="ARBA00023136"/>
    </source>
</evidence>
<dbReference type="InterPro" id="IPR027417">
    <property type="entry name" value="P-loop_NTPase"/>
</dbReference>
<evidence type="ECO:0000313" key="12">
    <source>
        <dbReference type="Proteomes" id="UP001328733"/>
    </source>
</evidence>
<keyword evidence="7 11" id="KW-0067">ATP-binding</keyword>
<dbReference type="InterPro" id="IPR017871">
    <property type="entry name" value="ABC_transporter-like_CS"/>
</dbReference>
<keyword evidence="5" id="KW-0997">Cell inner membrane</keyword>
<keyword evidence="12" id="KW-1185">Reference proteome</keyword>
<dbReference type="GO" id="GO:0005886">
    <property type="term" value="C:plasma membrane"/>
    <property type="evidence" value="ECO:0007669"/>
    <property type="project" value="UniProtKB-SubCell"/>
</dbReference>
<dbReference type="PANTHER" id="PTHR42788">
    <property type="entry name" value="TAURINE IMPORT ATP-BINDING PROTEIN-RELATED"/>
    <property type="match status" value="1"/>
</dbReference>
<dbReference type="PANTHER" id="PTHR42788:SF18">
    <property type="entry name" value="TAURINE IMPORT ATP-BINDING PROTEIN TAUB"/>
    <property type="match status" value="1"/>
</dbReference>
<dbReference type="InterPro" id="IPR003439">
    <property type="entry name" value="ABC_transporter-like_ATP-bd"/>
</dbReference>
<sequence>MSSSIPSKTLSDPLTREAIVCELTDVGVTFGTGSDRHEVLRDIDLSLFSGDFVCVLGSSGCGKTTLLRVLAGYQPPTTGIVTVAGKRHTKPDPDVGVVFQRPNLFPWLSIAKNVEFGPKMKGVSARERKQRVSATLEMVGLADAANLLPYQLSGGMQQRVAIARTLAAEPAIILMDEPFGALDALTRESIQTHLRGIWQKTGKTIFFITHDVEEALLLATRIVILHARPGRVVKEMTNPFAYRPDGVTPASLRLSREFVEMRENLVDSIRSDEIEAIERM</sequence>
<evidence type="ECO:0000259" key="10">
    <source>
        <dbReference type="PROSITE" id="PS50893"/>
    </source>
</evidence>
<dbReference type="AlphaFoldDB" id="A0AAW9QRA5"/>
<comment type="subcellular location">
    <subcellularLocation>
        <location evidence="1">Cell inner membrane</location>
        <topology evidence="1">Peripheral membrane protein</topology>
    </subcellularLocation>
</comment>
<dbReference type="CDD" id="cd03293">
    <property type="entry name" value="ABC_NrtD_SsuB_transporters"/>
    <property type="match status" value="1"/>
</dbReference>
<dbReference type="InterPro" id="IPR003593">
    <property type="entry name" value="AAA+_ATPase"/>
</dbReference>
<feature type="domain" description="ABC transporter" evidence="10">
    <location>
        <begin position="21"/>
        <end position="252"/>
    </location>
</feature>
<accession>A0AAW9QRA5</accession>
<protein>
    <submittedName>
        <fullName evidence="11">ABC transporter ATP-binding protein</fullName>
    </submittedName>
</protein>
<evidence type="ECO:0000313" key="11">
    <source>
        <dbReference type="EMBL" id="MEG3437755.1"/>
    </source>
</evidence>
<reference evidence="11 12" key="1">
    <citation type="submission" date="2024-01" db="EMBL/GenBank/DDBJ databases">
        <title>Genomic insights into the taxonomy and metabolism of the cyanobacterium Pannus brasiliensis CCIBt3594.</title>
        <authorList>
            <person name="Machado M."/>
            <person name="Botero N.B."/>
            <person name="Andreote A.P.D."/>
            <person name="Feitosa A.M.T."/>
            <person name="Popin R."/>
            <person name="Sivonen K."/>
            <person name="Fiore M.F."/>
        </authorList>
    </citation>
    <scope>NUCLEOTIDE SEQUENCE [LARGE SCALE GENOMIC DNA]</scope>
    <source>
        <strain evidence="11 12">CCIBt3594</strain>
    </source>
</reference>
<proteinExistence type="inferred from homology"/>
<gene>
    <name evidence="11" type="ORF">V0288_11555</name>
</gene>
<keyword evidence="6" id="KW-0547">Nucleotide-binding</keyword>
<evidence type="ECO:0000256" key="6">
    <source>
        <dbReference type="ARBA" id="ARBA00022741"/>
    </source>
</evidence>
<dbReference type="Gene3D" id="3.40.50.300">
    <property type="entry name" value="P-loop containing nucleotide triphosphate hydrolases"/>
    <property type="match status" value="1"/>
</dbReference>
<dbReference type="SMART" id="SM00382">
    <property type="entry name" value="AAA"/>
    <property type="match status" value="1"/>
</dbReference>
<dbReference type="SUPFAM" id="SSF52540">
    <property type="entry name" value="P-loop containing nucleoside triphosphate hydrolases"/>
    <property type="match status" value="1"/>
</dbReference>
<evidence type="ECO:0000256" key="3">
    <source>
        <dbReference type="ARBA" id="ARBA00022448"/>
    </source>
</evidence>
<dbReference type="Proteomes" id="UP001328733">
    <property type="component" value="Unassembled WGS sequence"/>
</dbReference>
<dbReference type="GO" id="GO:0005524">
    <property type="term" value="F:ATP binding"/>
    <property type="evidence" value="ECO:0007669"/>
    <property type="project" value="UniProtKB-KW"/>
</dbReference>
<dbReference type="EMBL" id="JBAFSM010000019">
    <property type="protein sequence ID" value="MEG3437755.1"/>
    <property type="molecule type" value="Genomic_DNA"/>
</dbReference>